<feature type="transmembrane region" description="Helical" evidence="1">
    <location>
        <begin position="12"/>
        <end position="32"/>
    </location>
</feature>
<organism evidence="3 4">
    <name type="scientific">Gaiella occulta</name>
    <dbReference type="NCBI Taxonomy" id="1002870"/>
    <lineage>
        <taxon>Bacteria</taxon>
        <taxon>Bacillati</taxon>
        <taxon>Actinomycetota</taxon>
        <taxon>Thermoleophilia</taxon>
        <taxon>Gaiellales</taxon>
        <taxon>Gaiellaceae</taxon>
        <taxon>Gaiella</taxon>
    </lineage>
</organism>
<dbReference type="Proteomes" id="UP000254134">
    <property type="component" value="Unassembled WGS sequence"/>
</dbReference>
<sequence>MRHRSVRGERGQATVEFAIVIPLLLLLVVGLFEFGKTFNYWLNLNHLANEGARWAAVDRVPGNQTPTGDDIKAYIRSQILTGELQTNVGSSGITLCFDGASPTQPQVGDAVTVALAAPNPIKLLSDVMNITIRGKATMRLEQAPTADKLAGWVKCAS</sequence>
<accession>A0A7M2YWS9</accession>
<name>A0A7M2YWS9_9ACTN</name>
<keyword evidence="4" id="KW-1185">Reference proteome</keyword>
<dbReference type="RefSeq" id="WP_181813582.1">
    <property type="nucleotide sequence ID" value="NZ_QQZY01000005.1"/>
</dbReference>
<proteinExistence type="predicted"/>
<dbReference type="InterPro" id="IPR012495">
    <property type="entry name" value="TadE-like_dom"/>
</dbReference>
<reference evidence="3 4" key="1">
    <citation type="submission" date="2018-07" db="EMBL/GenBank/DDBJ databases">
        <title>High-quality-draft genome sequence of Gaiella occulta.</title>
        <authorList>
            <person name="Severino R."/>
            <person name="Froufe H.J.C."/>
            <person name="Rainey F.A."/>
            <person name="Barroso C."/>
            <person name="Albuquerque L."/>
            <person name="Lobo-Da-Cunha A."/>
            <person name="Da Costa M.S."/>
            <person name="Egas C."/>
        </authorList>
    </citation>
    <scope>NUCLEOTIDE SEQUENCE [LARGE SCALE GENOMIC DNA]</scope>
    <source>
        <strain evidence="3 4">F2-233</strain>
    </source>
</reference>
<keyword evidence="1" id="KW-1133">Transmembrane helix</keyword>
<evidence type="ECO:0000313" key="3">
    <source>
        <dbReference type="EMBL" id="RDI74039.1"/>
    </source>
</evidence>
<evidence type="ECO:0000259" key="2">
    <source>
        <dbReference type="Pfam" id="PF07811"/>
    </source>
</evidence>
<reference evidence="4" key="2">
    <citation type="journal article" date="2019" name="MicrobiologyOpen">
        <title>High-quality draft genome sequence of Gaiella occulta isolated from a 150 meter deep mineral water borehole and comparison with the genome sequences of other deep-branching lineages of the phylum Actinobacteria.</title>
        <authorList>
            <person name="Severino R."/>
            <person name="Froufe H.J.C."/>
            <person name="Barroso C."/>
            <person name="Albuquerque L."/>
            <person name="Lobo-da-Cunha A."/>
            <person name="da Costa M.S."/>
            <person name="Egas C."/>
        </authorList>
    </citation>
    <scope>NUCLEOTIDE SEQUENCE [LARGE SCALE GENOMIC DNA]</scope>
    <source>
        <strain evidence="4">F2-233</strain>
    </source>
</reference>
<evidence type="ECO:0000313" key="4">
    <source>
        <dbReference type="Proteomes" id="UP000254134"/>
    </source>
</evidence>
<comment type="caution">
    <text evidence="3">The sequence shown here is derived from an EMBL/GenBank/DDBJ whole genome shotgun (WGS) entry which is preliminary data.</text>
</comment>
<protein>
    <submittedName>
        <fullName evidence="3">Flp pilus assembly protein TadG</fullName>
    </submittedName>
</protein>
<feature type="domain" description="TadE-like" evidence="2">
    <location>
        <begin position="11"/>
        <end position="53"/>
    </location>
</feature>
<keyword evidence="1" id="KW-0472">Membrane</keyword>
<gene>
    <name evidence="3" type="ORF">Gocc_2136</name>
</gene>
<keyword evidence="1" id="KW-0812">Transmembrane</keyword>
<dbReference type="Pfam" id="PF07811">
    <property type="entry name" value="TadE"/>
    <property type="match status" value="1"/>
</dbReference>
<dbReference type="EMBL" id="QQZY01000005">
    <property type="protein sequence ID" value="RDI74039.1"/>
    <property type="molecule type" value="Genomic_DNA"/>
</dbReference>
<evidence type="ECO:0000256" key="1">
    <source>
        <dbReference type="SAM" id="Phobius"/>
    </source>
</evidence>
<dbReference type="AlphaFoldDB" id="A0A7M2YWS9"/>